<feature type="compositionally biased region" description="Polar residues" evidence="1">
    <location>
        <begin position="227"/>
        <end position="244"/>
    </location>
</feature>
<name>A0A1D1VCH7_RAMVA</name>
<feature type="region of interest" description="Disordered" evidence="1">
    <location>
        <begin position="174"/>
        <end position="214"/>
    </location>
</feature>
<dbReference type="OrthoDB" id="2390104at2759"/>
<gene>
    <name evidence="2" type="primary">RvY_10365-1</name>
    <name evidence="2" type="synonym">RvY_10365.1</name>
    <name evidence="2" type="ORF">RvY_10365</name>
</gene>
<dbReference type="SUPFAM" id="SSF47769">
    <property type="entry name" value="SAM/Pointed domain"/>
    <property type="match status" value="1"/>
</dbReference>
<evidence type="ECO:0008006" key="4">
    <source>
        <dbReference type="Google" id="ProtNLM"/>
    </source>
</evidence>
<organism evidence="2 3">
    <name type="scientific">Ramazzottius varieornatus</name>
    <name type="common">Water bear</name>
    <name type="synonym">Tardigrade</name>
    <dbReference type="NCBI Taxonomy" id="947166"/>
    <lineage>
        <taxon>Eukaryota</taxon>
        <taxon>Metazoa</taxon>
        <taxon>Ecdysozoa</taxon>
        <taxon>Tardigrada</taxon>
        <taxon>Eutardigrada</taxon>
        <taxon>Parachela</taxon>
        <taxon>Hypsibioidea</taxon>
        <taxon>Ramazzottiidae</taxon>
        <taxon>Ramazzottius</taxon>
    </lineage>
</organism>
<accession>A0A1D1VCH7</accession>
<feature type="compositionally biased region" description="Polar residues" evidence="1">
    <location>
        <begin position="267"/>
        <end position="277"/>
    </location>
</feature>
<comment type="caution">
    <text evidence="2">The sequence shown here is derived from an EMBL/GenBank/DDBJ whole genome shotgun (WGS) entry which is preliminary data.</text>
</comment>
<protein>
    <recommendedName>
        <fullName evidence="4">SAM domain-containing protein</fullName>
    </recommendedName>
</protein>
<evidence type="ECO:0000313" key="2">
    <source>
        <dbReference type="EMBL" id="GAU99346.1"/>
    </source>
</evidence>
<keyword evidence="3" id="KW-1185">Reference proteome</keyword>
<feature type="region of interest" description="Disordered" evidence="1">
    <location>
        <begin position="1"/>
        <end position="155"/>
    </location>
</feature>
<feature type="region of interest" description="Disordered" evidence="1">
    <location>
        <begin position="227"/>
        <end position="290"/>
    </location>
</feature>
<evidence type="ECO:0000256" key="1">
    <source>
        <dbReference type="SAM" id="MobiDB-lite"/>
    </source>
</evidence>
<reference evidence="2 3" key="1">
    <citation type="journal article" date="2016" name="Nat. Commun.">
        <title>Extremotolerant tardigrade genome and improved radiotolerance of human cultured cells by tardigrade-unique protein.</title>
        <authorList>
            <person name="Hashimoto T."/>
            <person name="Horikawa D.D."/>
            <person name="Saito Y."/>
            <person name="Kuwahara H."/>
            <person name="Kozuka-Hata H."/>
            <person name="Shin-I T."/>
            <person name="Minakuchi Y."/>
            <person name="Ohishi K."/>
            <person name="Motoyama A."/>
            <person name="Aizu T."/>
            <person name="Enomoto A."/>
            <person name="Kondo K."/>
            <person name="Tanaka S."/>
            <person name="Hara Y."/>
            <person name="Koshikawa S."/>
            <person name="Sagara H."/>
            <person name="Miura T."/>
            <person name="Yokobori S."/>
            <person name="Miyagawa K."/>
            <person name="Suzuki Y."/>
            <person name="Kubo T."/>
            <person name="Oyama M."/>
            <person name="Kohara Y."/>
            <person name="Fujiyama A."/>
            <person name="Arakawa K."/>
            <person name="Katayama T."/>
            <person name="Toyoda A."/>
            <person name="Kunieda T."/>
        </authorList>
    </citation>
    <scope>NUCLEOTIDE SEQUENCE [LARGE SCALE GENOMIC DNA]</scope>
    <source>
        <strain evidence="2 3">YOKOZUNA-1</strain>
    </source>
</reference>
<feature type="compositionally biased region" description="Basic and acidic residues" evidence="1">
    <location>
        <begin position="179"/>
        <end position="194"/>
    </location>
</feature>
<dbReference type="STRING" id="947166.A0A1D1VCH7"/>
<dbReference type="Proteomes" id="UP000186922">
    <property type="component" value="Unassembled WGS sequence"/>
</dbReference>
<dbReference type="AlphaFoldDB" id="A0A1D1VCH7"/>
<dbReference type="InterPro" id="IPR013761">
    <property type="entry name" value="SAM/pointed_sf"/>
</dbReference>
<evidence type="ECO:0000313" key="3">
    <source>
        <dbReference type="Proteomes" id="UP000186922"/>
    </source>
</evidence>
<dbReference type="EMBL" id="BDGG01000005">
    <property type="protein sequence ID" value="GAU99346.1"/>
    <property type="molecule type" value="Genomic_DNA"/>
</dbReference>
<proteinExistence type="predicted"/>
<feature type="compositionally biased region" description="Polar residues" evidence="1">
    <location>
        <begin position="47"/>
        <end position="62"/>
    </location>
</feature>
<sequence>MPRSTRSNAKHLISGRVIEESSQPFSPGDPLDEDDDRPTTRQKQKQLDSVTSAETLGDSSPKSAGRKVHYATKSLKARRRESSLDESSSESSDDSETNSESSEDRRSFGSELEELGSDVSSHSSGFMDSDEDQVDDGEAQPQKANTPSSSTGKKQCAFCDSKLERVGAKYCSRLCSNRHNADKHKGTKRREREVSLQSSGSRTRSAQRRKKKSLFPTFFDDDLESESVYSENLKPSTSKISGKTSKPGKKPESDDASRQSPEIELPSPTSSRATKPSSDPADSKPERRRAAKYVSQVAREYLSHRSEFVQKLITEKPVASWDVMETAAFIQSVPTLEYLTAHFVENEIDGQCLLLFDVSTWSSGFGIKIGHATKVWDRAQELLNIQRTYVLEKWYKDLPTRVAEAVAQMEATSIKA</sequence>
<feature type="compositionally biased region" description="Polar residues" evidence="1">
    <location>
        <begin position="142"/>
        <end position="153"/>
    </location>
</feature>
<feature type="compositionally biased region" description="Acidic residues" evidence="1">
    <location>
        <begin position="128"/>
        <end position="138"/>
    </location>
</feature>
<feature type="compositionally biased region" description="Basic residues" evidence="1">
    <location>
        <begin position="64"/>
        <end position="79"/>
    </location>
</feature>
<feature type="compositionally biased region" description="Acidic residues" evidence="1">
    <location>
        <begin position="87"/>
        <end position="97"/>
    </location>
</feature>
<feature type="compositionally biased region" description="Polar residues" evidence="1">
    <location>
        <begin position="195"/>
        <end position="204"/>
    </location>
</feature>
<dbReference type="Gene3D" id="1.10.150.50">
    <property type="entry name" value="Transcription Factor, Ets-1"/>
    <property type="match status" value="1"/>
</dbReference>